<protein>
    <submittedName>
        <fullName evidence="1">Uncharacterized protein</fullName>
    </submittedName>
</protein>
<reference evidence="1" key="1">
    <citation type="submission" date="2020-05" db="EMBL/GenBank/DDBJ databases">
        <title>Large-scale comparative analyses of tick genomes elucidate their genetic diversity and vector capacities.</title>
        <authorList>
            <person name="Jia N."/>
            <person name="Wang J."/>
            <person name="Shi W."/>
            <person name="Du L."/>
            <person name="Sun Y."/>
            <person name="Zhan W."/>
            <person name="Jiang J."/>
            <person name="Wang Q."/>
            <person name="Zhang B."/>
            <person name="Ji P."/>
            <person name="Sakyi L.B."/>
            <person name="Cui X."/>
            <person name="Yuan T."/>
            <person name="Jiang B."/>
            <person name="Yang W."/>
            <person name="Lam T.T.-Y."/>
            <person name="Chang Q."/>
            <person name="Ding S."/>
            <person name="Wang X."/>
            <person name="Zhu J."/>
            <person name="Ruan X."/>
            <person name="Zhao L."/>
            <person name="Wei J."/>
            <person name="Que T."/>
            <person name="Du C."/>
            <person name="Cheng J."/>
            <person name="Dai P."/>
            <person name="Han X."/>
            <person name="Huang E."/>
            <person name="Gao Y."/>
            <person name="Liu J."/>
            <person name="Shao H."/>
            <person name="Ye R."/>
            <person name="Li L."/>
            <person name="Wei W."/>
            <person name="Wang X."/>
            <person name="Wang C."/>
            <person name="Yang T."/>
            <person name="Huo Q."/>
            <person name="Li W."/>
            <person name="Guo W."/>
            <person name="Chen H."/>
            <person name="Zhou L."/>
            <person name="Ni X."/>
            <person name="Tian J."/>
            <person name="Zhou Y."/>
            <person name="Sheng Y."/>
            <person name="Liu T."/>
            <person name="Pan Y."/>
            <person name="Xia L."/>
            <person name="Li J."/>
            <person name="Zhao F."/>
            <person name="Cao W."/>
        </authorList>
    </citation>
    <scope>NUCLEOTIDE SEQUENCE</scope>
    <source>
        <strain evidence="1">Dsil-2018</strain>
    </source>
</reference>
<evidence type="ECO:0000313" key="2">
    <source>
        <dbReference type="Proteomes" id="UP000821865"/>
    </source>
</evidence>
<dbReference type="Proteomes" id="UP000821865">
    <property type="component" value="Chromosome 4"/>
</dbReference>
<evidence type="ECO:0000313" key="1">
    <source>
        <dbReference type="EMBL" id="KAH7953125.1"/>
    </source>
</evidence>
<dbReference type="EMBL" id="CM023473">
    <property type="protein sequence ID" value="KAH7953125.1"/>
    <property type="molecule type" value="Genomic_DNA"/>
</dbReference>
<keyword evidence="2" id="KW-1185">Reference proteome</keyword>
<gene>
    <name evidence="1" type="ORF">HPB49_004984</name>
</gene>
<sequence length="230" mass="25041">MSGMWSRQPGTKSQLRASMLAMQESPPPRRQVPGDISHAVHHQKKIMREEDGTREAPGASPTQGEPQATKLAPIEENRGRARDATSDQEGQQSRERSSSRPGRRSSSWCGGGGQQTPAKGPADQGRVPANQGRGPGLPPRDPKDPWGKNKKEENIHSASFGSKGSQAEKDEISLLKKQIEEQKKANMRLERLLRETQNQLIALKTEKGPAEAPKKCNTQITPPAPVPASS</sequence>
<organism evidence="1 2">
    <name type="scientific">Dermacentor silvarum</name>
    <name type="common">Tick</name>
    <dbReference type="NCBI Taxonomy" id="543639"/>
    <lineage>
        <taxon>Eukaryota</taxon>
        <taxon>Metazoa</taxon>
        <taxon>Ecdysozoa</taxon>
        <taxon>Arthropoda</taxon>
        <taxon>Chelicerata</taxon>
        <taxon>Arachnida</taxon>
        <taxon>Acari</taxon>
        <taxon>Parasitiformes</taxon>
        <taxon>Ixodida</taxon>
        <taxon>Ixodoidea</taxon>
        <taxon>Ixodidae</taxon>
        <taxon>Rhipicephalinae</taxon>
        <taxon>Dermacentor</taxon>
    </lineage>
</organism>
<proteinExistence type="predicted"/>
<name>A0ACB8CV98_DERSI</name>
<accession>A0ACB8CV98</accession>
<comment type="caution">
    <text evidence="1">The sequence shown here is derived from an EMBL/GenBank/DDBJ whole genome shotgun (WGS) entry which is preliminary data.</text>
</comment>